<reference evidence="2" key="2">
    <citation type="submission" date="2023-03" db="EMBL/GenBank/DDBJ databases">
        <authorList>
            <person name="Inwood S.N."/>
            <person name="Skelly J.G."/>
            <person name="Guhlin J."/>
            <person name="Harrop T.W.R."/>
            <person name="Goldson S.G."/>
            <person name="Dearden P.K."/>
        </authorList>
    </citation>
    <scope>NUCLEOTIDE SEQUENCE</scope>
    <source>
        <strain evidence="2">Irish</strain>
        <tissue evidence="2">Whole body</tissue>
    </source>
</reference>
<protein>
    <submittedName>
        <fullName evidence="2">Uncharacterized protein</fullName>
    </submittedName>
</protein>
<dbReference type="AlphaFoldDB" id="A0AA39FAY3"/>
<comment type="caution">
    <text evidence="2">The sequence shown here is derived from an EMBL/GenBank/DDBJ whole genome shotgun (WGS) entry which is preliminary data.</text>
</comment>
<keyword evidence="1" id="KW-0472">Membrane</keyword>
<accession>A0AA39FAY3</accession>
<organism evidence="2 3">
    <name type="scientific">Microctonus aethiopoides</name>
    <dbReference type="NCBI Taxonomy" id="144406"/>
    <lineage>
        <taxon>Eukaryota</taxon>
        <taxon>Metazoa</taxon>
        <taxon>Ecdysozoa</taxon>
        <taxon>Arthropoda</taxon>
        <taxon>Hexapoda</taxon>
        <taxon>Insecta</taxon>
        <taxon>Pterygota</taxon>
        <taxon>Neoptera</taxon>
        <taxon>Endopterygota</taxon>
        <taxon>Hymenoptera</taxon>
        <taxon>Apocrita</taxon>
        <taxon>Ichneumonoidea</taxon>
        <taxon>Braconidae</taxon>
        <taxon>Euphorinae</taxon>
        <taxon>Microctonus</taxon>
    </lineage>
</organism>
<feature type="transmembrane region" description="Helical" evidence="1">
    <location>
        <begin position="115"/>
        <end position="133"/>
    </location>
</feature>
<sequence>MLALSLVISIRAKEEIKILECLYEDDSLACAKKIADIALDEIELETSGKNNNSHVTISKVIEESGRFLVDGVNEIIYKNGDDDFIHQLENDNPSGNREARGKFGKKKKKKFLKKLIPLIMLFKAKISLLLQLISTHFQFKFFAIAIVSLIINIARFWLDLKKSHTPERVVYYEHAQHQHHYEPEDEHGYWKRRALDNNNLPYNGWLPSAE</sequence>
<keyword evidence="1" id="KW-0812">Transmembrane</keyword>
<dbReference type="Pfam" id="PF07898">
    <property type="entry name" value="DUF1676"/>
    <property type="match status" value="1"/>
</dbReference>
<dbReference type="EMBL" id="JAQQBS010001422">
    <property type="protein sequence ID" value="KAK0166202.1"/>
    <property type="molecule type" value="Genomic_DNA"/>
</dbReference>
<keyword evidence="1" id="KW-1133">Transmembrane helix</keyword>
<gene>
    <name evidence="2" type="ORF">PV328_004643</name>
</gene>
<name>A0AA39FAY3_9HYME</name>
<evidence type="ECO:0000313" key="2">
    <source>
        <dbReference type="EMBL" id="KAK0166202.1"/>
    </source>
</evidence>
<dbReference type="Proteomes" id="UP001168990">
    <property type="component" value="Unassembled WGS sequence"/>
</dbReference>
<evidence type="ECO:0000256" key="1">
    <source>
        <dbReference type="SAM" id="Phobius"/>
    </source>
</evidence>
<dbReference type="InterPro" id="IPR012464">
    <property type="entry name" value="DUF1676"/>
</dbReference>
<proteinExistence type="predicted"/>
<evidence type="ECO:0000313" key="3">
    <source>
        <dbReference type="Proteomes" id="UP001168990"/>
    </source>
</evidence>
<keyword evidence="3" id="KW-1185">Reference proteome</keyword>
<reference evidence="2" key="1">
    <citation type="journal article" date="2023" name="bioRxiv">
        <title>Scaffold-level genome assemblies of two parasitoid biocontrol wasps reveal the parthenogenesis mechanism and an associated novel virus.</title>
        <authorList>
            <person name="Inwood S."/>
            <person name="Skelly J."/>
            <person name="Guhlin J."/>
            <person name="Harrop T."/>
            <person name="Goldson S."/>
            <person name="Dearden P."/>
        </authorList>
    </citation>
    <scope>NUCLEOTIDE SEQUENCE</scope>
    <source>
        <strain evidence="2">Irish</strain>
        <tissue evidence="2">Whole body</tissue>
    </source>
</reference>
<feature type="transmembrane region" description="Helical" evidence="1">
    <location>
        <begin position="139"/>
        <end position="158"/>
    </location>
</feature>